<dbReference type="PANTHER" id="PTHR30061:SF50">
    <property type="entry name" value="MALTOSE_MALTODEXTRIN-BINDING PERIPLASMIC PROTEIN"/>
    <property type="match status" value="1"/>
</dbReference>
<protein>
    <submittedName>
        <fullName evidence="5">Arabinogalactan oligomer / maltooligosaccharide transport system substrate-binding protein</fullName>
    </submittedName>
</protein>
<dbReference type="GO" id="GO:0042956">
    <property type="term" value="P:maltodextrin transmembrane transport"/>
    <property type="evidence" value="ECO:0007669"/>
    <property type="project" value="TreeGrafter"/>
</dbReference>
<accession>A0A239GIU9</accession>
<organism evidence="5 6">
    <name type="scientific">Streptosporangium subroseum</name>
    <dbReference type="NCBI Taxonomy" id="106412"/>
    <lineage>
        <taxon>Bacteria</taxon>
        <taxon>Bacillati</taxon>
        <taxon>Actinomycetota</taxon>
        <taxon>Actinomycetes</taxon>
        <taxon>Streptosporangiales</taxon>
        <taxon>Streptosporangiaceae</taxon>
        <taxon>Streptosporangium</taxon>
    </lineage>
</organism>
<dbReference type="GO" id="GO:0015768">
    <property type="term" value="P:maltose transport"/>
    <property type="evidence" value="ECO:0007669"/>
    <property type="project" value="TreeGrafter"/>
</dbReference>
<dbReference type="GO" id="GO:0055052">
    <property type="term" value="C:ATP-binding cassette (ABC) transporter complex, substrate-binding subunit-containing"/>
    <property type="evidence" value="ECO:0007669"/>
    <property type="project" value="TreeGrafter"/>
</dbReference>
<proteinExistence type="inferred from homology"/>
<dbReference type="PROSITE" id="PS51257">
    <property type="entry name" value="PROKAR_LIPOPROTEIN"/>
    <property type="match status" value="1"/>
</dbReference>
<evidence type="ECO:0000313" key="6">
    <source>
        <dbReference type="Proteomes" id="UP000198282"/>
    </source>
</evidence>
<keyword evidence="6" id="KW-1185">Reference proteome</keyword>
<dbReference type="RefSeq" id="WP_089208163.1">
    <property type="nucleotide sequence ID" value="NZ_FZOD01000014.1"/>
</dbReference>
<gene>
    <name evidence="5" type="ORF">SAMN05216276_101419</name>
</gene>
<evidence type="ECO:0000256" key="3">
    <source>
        <dbReference type="ARBA" id="ARBA00022729"/>
    </source>
</evidence>
<evidence type="ECO:0000256" key="1">
    <source>
        <dbReference type="ARBA" id="ARBA00008520"/>
    </source>
</evidence>
<dbReference type="Pfam" id="PF01547">
    <property type="entry name" value="SBP_bac_1"/>
    <property type="match status" value="1"/>
</dbReference>
<keyword evidence="2" id="KW-0813">Transport</keyword>
<evidence type="ECO:0000256" key="4">
    <source>
        <dbReference type="SAM" id="SignalP"/>
    </source>
</evidence>
<feature type="signal peptide" evidence="4">
    <location>
        <begin position="1"/>
        <end position="20"/>
    </location>
</feature>
<evidence type="ECO:0000313" key="5">
    <source>
        <dbReference type="EMBL" id="SNS69216.1"/>
    </source>
</evidence>
<dbReference type="OrthoDB" id="3495561at2"/>
<sequence length="433" mass="45911">MRRAFSAATIVAALALAVSACGGGDAGDGGTATPAQSAAADPLKISGEITWWDTVRPDSEGPTFQALIKDFQAKYPNIKVKYVNVPSDQAQNQFQTAAQAGTGAPDVIRSEVAWTSQFASLGYLQPLDGSRAVENEADFLPGPLSSTKYNGKTYAVPQVTDTLALIYNKRLLKEAGHEKAPTTVEELKQAALDVKAKTGASGLALNVDSYFLLPFMYGEGGDLLDVQNKKITVNSPANVKAMATVVDLVASGAAPKPAIQDSYANAMTALKDGKTAMIYNGPWALSEIYQGKEFQDKANLGIAPVPAGSVKAGAPTGGWNLAIYAGSANLDASYEFVRFMSTAESQAKVAKEISLLPTRPSAYDKPEVQANEAVSVFKPIMETATARPWIPEGGQLFQPLLEGYQSLVGGQTTPEDMLKKVDGQYHGIFKDWS</sequence>
<reference evidence="5 6" key="1">
    <citation type="submission" date="2017-06" db="EMBL/GenBank/DDBJ databases">
        <authorList>
            <person name="Kim H.J."/>
            <person name="Triplett B.A."/>
        </authorList>
    </citation>
    <scope>NUCLEOTIDE SEQUENCE [LARGE SCALE GENOMIC DNA]</scope>
    <source>
        <strain evidence="5 6">CGMCC 4.2132</strain>
    </source>
</reference>
<dbReference type="InterPro" id="IPR006059">
    <property type="entry name" value="SBP"/>
</dbReference>
<evidence type="ECO:0000256" key="2">
    <source>
        <dbReference type="ARBA" id="ARBA00022448"/>
    </source>
</evidence>
<dbReference type="SUPFAM" id="SSF53850">
    <property type="entry name" value="Periplasmic binding protein-like II"/>
    <property type="match status" value="1"/>
</dbReference>
<dbReference type="Gene3D" id="3.40.190.10">
    <property type="entry name" value="Periplasmic binding protein-like II"/>
    <property type="match status" value="2"/>
</dbReference>
<feature type="chain" id="PRO_5038686447" evidence="4">
    <location>
        <begin position="21"/>
        <end position="433"/>
    </location>
</feature>
<dbReference type="GO" id="GO:1901982">
    <property type="term" value="F:maltose binding"/>
    <property type="evidence" value="ECO:0007669"/>
    <property type="project" value="TreeGrafter"/>
</dbReference>
<keyword evidence="3 4" id="KW-0732">Signal</keyword>
<dbReference type="AlphaFoldDB" id="A0A239GIU9"/>
<dbReference type="Proteomes" id="UP000198282">
    <property type="component" value="Unassembled WGS sequence"/>
</dbReference>
<dbReference type="PANTHER" id="PTHR30061">
    <property type="entry name" value="MALTOSE-BINDING PERIPLASMIC PROTEIN"/>
    <property type="match status" value="1"/>
</dbReference>
<dbReference type="EMBL" id="FZOD01000014">
    <property type="protein sequence ID" value="SNS69216.1"/>
    <property type="molecule type" value="Genomic_DNA"/>
</dbReference>
<comment type="similarity">
    <text evidence="1">Belongs to the bacterial solute-binding protein 1 family.</text>
</comment>
<name>A0A239GIU9_9ACTN</name>